<feature type="compositionally biased region" description="Basic and acidic residues" evidence="2">
    <location>
        <begin position="95"/>
        <end position="106"/>
    </location>
</feature>
<sequence>MYKPVTPGTTTVTLKDKPQTVEVAYEEKPATSTPTFTVGTQNPQTGNVEVTVDGVPEGTKVKLPGIASEKVVTGGKVELTNNELPENPTTGKGIAQEEGKLPKEGTSDITIPGKLTSAKGEPAREFEVTIPLPIVVPDPEHLTPKEIEKLVDKVKESNPNTIVTADDKGNVTVTDKTTGDSALIPAKDLTVKDFEPVKPTEKVPVKDKAHLTPEEKKQVADKVKAKNPGKEVTVGDDGTATVTDPTTGISHIIPGTDLVNQDFEPVKPTEKVPVKDKAHLTPEEKKQVADKVKAKNPGKEVTVGDDGTATVTDPTTG</sequence>
<comment type="caution">
    <text evidence="4">The sequence shown here is derived from an EMBL/GenBank/DDBJ whole genome shotgun (WGS) entry which is preliminary data.</text>
</comment>
<reference evidence="4 5" key="1">
    <citation type="submission" date="2019-10" db="EMBL/GenBank/DDBJ databases">
        <title>Streptococcus mitis of the oral and urogenital tracts.</title>
        <authorList>
            <person name="Price T."/>
            <person name="Mores C.R."/>
            <person name="Putonti C."/>
            <person name="Wolfe A.J."/>
        </authorList>
    </citation>
    <scope>NUCLEOTIDE SEQUENCE [LARGE SCALE GENOMIC DNA]</scope>
    <source>
        <strain evidence="4 5">SM10</strain>
    </source>
</reference>
<feature type="region of interest" description="Disordered" evidence="2">
    <location>
        <begin position="26"/>
        <end position="48"/>
    </location>
</feature>
<dbReference type="AlphaFoldDB" id="A0A6I1TXB6"/>
<dbReference type="Gene3D" id="3.10.20.890">
    <property type="match status" value="3"/>
</dbReference>
<evidence type="ECO:0000313" key="5">
    <source>
        <dbReference type="Proteomes" id="UP000438885"/>
    </source>
</evidence>
<keyword evidence="1" id="KW-0732">Signal</keyword>
<accession>A0A6I1TXB6</accession>
<feature type="region of interest" description="Disordered" evidence="2">
    <location>
        <begin position="205"/>
        <end position="317"/>
    </location>
</feature>
<organism evidence="4 5">
    <name type="scientific">Streptococcus mitis</name>
    <dbReference type="NCBI Taxonomy" id="28037"/>
    <lineage>
        <taxon>Bacteria</taxon>
        <taxon>Bacillati</taxon>
        <taxon>Bacillota</taxon>
        <taxon>Bacilli</taxon>
        <taxon>Lactobacillales</taxon>
        <taxon>Streptococcaceae</taxon>
        <taxon>Streptococcus</taxon>
        <taxon>Streptococcus mitis group</taxon>
    </lineage>
</organism>
<dbReference type="Proteomes" id="UP000438885">
    <property type="component" value="Unassembled WGS sequence"/>
</dbReference>
<feature type="compositionally biased region" description="Polar residues" evidence="2">
    <location>
        <begin position="30"/>
        <end position="48"/>
    </location>
</feature>
<evidence type="ECO:0000259" key="3">
    <source>
        <dbReference type="Pfam" id="PF18938"/>
    </source>
</evidence>
<proteinExistence type="predicted"/>
<feature type="compositionally biased region" description="Polar residues" evidence="2">
    <location>
        <begin position="79"/>
        <end position="90"/>
    </location>
</feature>
<feature type="domain" description="Atypical Rib" evidence="3">
    <location>
        <begin position="127"/>
        <end position="191"/>
    </location>
</feature>
<protein>
    <recommendedName>
        <fullName evidence="3">Atypical Rib domain-containing protein</fullName>
    </recommendedName>
</protein>
<dbReference type="InterPro" id="IPR044024">
    <property type="entry name" value="aRib"/>
</dbReference>
<name>A0A6I1TXB6_STRMT</name>
<dbReference type="Pfam" id="PF18938">
    <property type="entry name" value="aRib"/>
    <property type="match status" value="3"/>
</dbReference>
<evidence type="ECO:0000256" key="1">
    <source>
        <dbReference type="ARBA" id="ARBA00022729"/>
    </source>
</evidence>
<feature type="domain" description="Atypical Rib" evidence="3">
    <location>
        <begin position="195"/>
        <end position="261"/>
    </location>
</feature>
<gene>
    <name evidence="4" type="ORF">GEZ84_10745</name>
</gene>
<feature type="non-terminal residue" evidence="4">
    <location>
        <position position="317"/>
    </location>
</feature>
<dbReference type="EMBL" id="WIJP01000038">
    <property type="protein sequence ID" value="MQQ30782.1"/>
    <property type="molecule type" value="Genomic_DNA"/>
</dbReference>
<feature type="compositionally biased region" description="Low complexity" evidence="2">
    <location>
        <begin position="304"/>
        <end position="317"/>
    </location>
</feature>
<feature type="compositionally biased region" description="Low complexity" evidence="2">
    <location>
        <begin position="235"/>
        <end position="248"/>
    </location>
</feature>
<feature type="region of interest" description="Disordered" evidence="2">
    <location>
        <begin position="78"/>
        <end position="120"/>
    </location>
</feature>
<feature type="compositionally biased region" description="Basic and acidic residues" evidence="2">
    <location>
        <begin position="264"/>
        <end position="293"/>
    </location>
</feature>
<evidence type="ECO:0000256" key="2">
    <source>
        <dbReference type="SAM" id="MobiDB-lite"/>
    </source>
</evidence>
<feature type="domain" description="Atypical Rib" evidence="3">
    <location>
        <begin position="264"/>
        <end position="314"/>
    </location>
</feature>
<feature type="compositionally biased region" description="Basic and acidic residues" evidence="2">
    <location>
        <begin position="205"/>
        <end position="224"/>
    </location>
</feature>
<evidence type="ECO:0000313" key="4">
    <source>
        <dbReference type="EMBL" id="MQQ30782.1"/>
    </source>
</evidence>